<evidence type="ECO:0000313" key="5">
    <source>
        <dbReference type="Proteomes" id="UP001190700"/>
    </source>
</evidence>
<dbReference type="Pfam" id="PF13370">
    <property type="entry name" value="Fer4_13"/>
    <property type="match status" value="1"/>
</dbReference>
<dbReference type="Proteomes" id="UP001190700">
    <property type="component" value="Unassembled WGS sequence"/>
</dbReference>
<gene>
    <name evidence="4" type="ORF">CYMTET_4020</name>
</gene>
<evidence type="ECO:0000259" key="3">
    <source>
        <dbReference type="PROSITE" id="PS51379"/>
    </source>
</evidence>
<dbReference type="InterPro" id="IPR036869">
    <property type="entry name" value="J_dom_sf"/>
</dbReference>
<name>A0AAE0H275_9CHLO</name>
<feature type="domain" description="4Fe-4S ferredoxin-type" evidence="3">
    <location>
        <begin position="201"/>
        <end position="229"/>
    </location>
</feature>
<proteinExistence type="predicted"/>
<dbReference type="PROSITE" id="PS51379">
    <property type="entry name" value="4FE4S_FER_2"/>
    <property type="match status" value="1"/>
</dbReference>
<feature type="compositionally biased region" description="Polar residues" evidence="1">
    <location>
        <begin position="30"/>
        <end position="45"/>
    </location>
</feature>
<keyword evidence="5" id="KW-1185">Reference proteome</keyword>
<feature type="domain" description="J" evidence="2">
    <location>
        <begin position="81"/>
        <end position="144"/>
    </location>
</feature>
<comment type="caution">
    <text evidence="4">The sequence shown here is derived from an EMBL/GenBank/DDBJ whole genome shotgun (WGS) entry which is preliminary data.</text>
</comment>
<dbReference type="InterPro" id="IPR017896">
    <property type="entry name" value="4Fe4S_Fe-S-bd"/>
</dbReference>
<dbReference type="AlphaFoldDB" id="A0AAE0H275"/>
<dbReference type="PANTHER" id="PTHR45295">
    <property type="entry name" value="CHAPERONE PROTEIN DNAJ C76, CHLOROPLASTIC"/>
    <property type="match status" value="1"/>
</dbReference>
<dbReference type="Pfam" id="PF00226">
    <property type="entry name" value="DnaJ"/>
    <property type="match status" value="1"/>
</dbReference>
<dbReference type="PRINTS" id="PR00625">
    <property type="entry name" value="JDOMAIN"/>
</dbReference>
<evidence type="ECO:0000256" key="1">
    <source>
        <dbReference type="SAM" id="MobiDB-lite"/>
    </source>
</evidence>
<evidence type="ECO:0000313" key="4">
    <source>
        <dbReference type="EMBL" id="KAK3288508.1"/>
    </source>
</evidence>
<protein>
    <recommendedName>
        <fullName evidence="6">J domain-containing protein</fullName>
    </recommendedName>
</protein>
<dbReference type="SMART" id="SM00271">
    <property type="entry name" value="DnaJ"/>
    <property type="match status" value="1"/>
</dbReference>
<feature type="compositionally biased region" description="Polar residues" evidence="1">
    <location>
        <begin position="348"/>
        <end position="359"/>
    </location>
</feature>
<organism evidence="4 5">
    <name type="scientific">Cymbomonas tetramitiformis</name>
    <dbReference type="NCBI Taxonomy" id="36881"/>
    <lineage>
        <taxon>Eukaryota</taxon>
        <taxon>Viridiplantae</taxon>
        <taxon>Chlorophyta</taxon>
        <taxon>Pyramimonadophyceae</taxon>
        <taxon>Pyramimonadales</taxon>
        <taxon>Pyramimonadaceae</taxon>
        <taxon>Cymbomonas</taxon>
    </lineage>
</organism>
<dbReference type="Gene3D" id="3.30.70.20">
    <property type="match status" value="1"/>
</dbReference>
<dbReference type="SUPFAM" id="SSF54862">
    <property type="entry name" value="4Fe-4S ferredoxins"/>
    <property type="match status" value="1"/>
</dbReference>
<dbReference type="PANTHER" id="PTHR45295:SF1">
    <property type="entry name" value="CHAPERONE PROTEIN DNAJ C76, CHLOROPLASTIC"/>
    <property type="match status" value="1"/>
</dbReference>
<dbReference type="EMBL" id="LGRX02000454">
    <property type="protein sequence ID" value="KAK3288508.1"/>
    <property type="molecule type" value="Genomic_DNA"/>
</dbReference>
<accession>A0AAE0H275</accession>
<feature type="region of interest" description="Disordered" evidence="1">
    <location>
        <begin position="30"/>
        <end position="53"/>
    </location>
</feature>
<dbReference type="Gene3D" id="1.10.287.110">
    <property type="entry name" value="DnaJ domain"/>
    <property type="match status" value="1"/>
</dbReference>
<evidence type="ECO:0000259" key="2">
    <source>
        <dbReference type="PROSITE" id="PS50076"/>
    </source>
</evidence>
<feature type="region of interest" description="Disordered" evidence="1">
    <location>
        <begin position="341"/>
        <end position="360"/>
    </location>
</feature>
<evidence type="ECO:0008006" key="6">
    <source>
        <dbReference type="Google" id="ProtNLM"/>
    </source>
</evidence>
<dbReference type="PROSITE" id="PS50076">
    <property type="entry name" value="DNAJ_2"/>
    <property type="match status" value="1"/>
</dbReference>
<reference evidence="4 5" key="1">
    <citation type="journal article" date="2015" name="Genome Biol. Evol.">
        <title>Comparative Genomics of a Bacterivorous Green Alga Reveals Evolutionary Causalities and Consequences of Phago-Mixotrophic Mode of Nutrition.</title>
        <authorList>
            <person name="Burns J.A."/>
            <person name="Paasch A."/>
            <person name="Narechania A."/>
            <person name="Kim E."/>
        </authorList>
    </citation>
    <scope>NUCLEOTIDE SEQUENCE [LARGE SCALE GENOMIC DNA]</scope>
    <source>
        <strain evidence="4 5">PLY_AMNH</strain>
    </source>
</reference>
<sequence length="378" mass="41693">MLSKVPAKGGYGSRKSLLKNRRLATTRQHVVPSNLQSSLSRNQPSRWKPSVSLPGESTIQRRVCCKAHTNVPTDVEYFGIDFYKALGIEASAPKPEVKAAYRRLAKKVHPDIIGEEGVVLSIVLSKVYKTLYNDKLRREYDRALSLGLITLDHAGVDEALEFKAPGCKGGYKAIIERRDAVLHHFSGKPLSSCGSGGCREVSLFVDETNCVGCGACAQWAPSTFTIGDEHGIARVGTQWADDDETVAIAKDVCPTTCIHQVPSDELPFLEYVMQKCMPRSKTHTTDMGAGTRGSTESPFNAAERLKGALAAEHQRLEQLKEYEVGSRQAWRYQYTAPGYSSARKRQSSKGSQANDSDQSWDPVYIKDTWQQVCLICSS</sequence>
<dbReference type="SUPFAM" id="SSF46565">
    <property type="entry name" value="Chaperone J-domain"/>
    <property type="match status" value="1"/>
</dbReference>
<dbReference type="InterPro" id="IPR001623">
    <property type="entry name" value="DnaJ_domain"/>
</dbReference>
<dbReference type="CDD" id="cd06257">
    <property type="entry name" value="DnaJ"/>
    <property type="match status" value="1"/>
</dbReference>